<feature type="region of interest" description="Disordered" evidence="1">
    <location>
        <begin position="1"/>
        <end position="103"/>
    </location>
</feature>
<dbReference type="EnsemblMetazoa" id="XM_016988746">
    <property type="protein sequence ID" value="XP_016844235"/>
    <property type="gene ID" value="LOC103317094"/>
</dbReference>
<dbReference type="Proteomes" id="UP000002358">
    <property type="component" value="Unassembled WGS sequence"/>
</dbReference>
<proteinExistence type="predicted"/>
<evidence type="ECO:0000313" key="2">
    <source>
        <dbReference type="EnsemblMetazoa" id="XP_016844235"/>
    </source>
</evidence>
<organism evidence="2 3">
    <name type="scientific">Nasonia vitripennis</name>
    <name type="common">Parasitic wasp</name>
    <dbReference type="NCBI Taxonomy" id="7425"/>
    <lineage>
        <taxon>Eukaryota</taxon>
        <taxon>Metazoa</taxon>
        <taxon>Ecdysozoa</taxon>
        <taxon>Arthropoda</taxon>
        <taxon>Hexapoda</taxon>
        <taxon>Insecta</taxon>
        <taxon>Pterygota</taxon>
        <taxon>Neoptera</taxon>
        <taxon>Endopterygota</taxon>
        <taxon>Hymenoptera</taxon>
        <taxon>Apocrita</taxon>
        <taxon>Proctotrupomorpha</taxon>
        <taxon>Chalcidoidea</taxon>
        <taxon>Pteromalidae</taxon>
        <taxon>Pteromalinae</taxon>
        <taxon>Nasonia</taxon>
    </lineage>
</organism>
<dbReference type="KEGG" id="nvi:103317094"/>
<evidence type="ECO:0000256" key="1">
    <source>
        <dbReference type="SAM" id="MobiDB-lite"/>
    </source>
</evidence>
<name>A0A7M7M2L2_NASVI</name>
<evidence type="ECO:0000313" key="3">
    <source>
        <dbReference type="Proteomes" id="UP000002358"/>
    </source>
</evidence>
<accession>A0A7M7M2L2</accession>
<reference evidence="2" key="1">
    <citation type="submission" date="2021-01" db="UniProtKB">
        <authorList>
            <consortium name="EnsemblMetazoa"/>
        </authorList>
    </citation>
    <scope>IDENTIFICATION</scope>
</reference>
<dbReference type="AlphaFoldDB" id="A0A7M7M2L2"/>
<dbReference type="GeneID" id="103317094"/>
<keyword evidence="3" id="KW-1185">Reference proteome</keyword>
<sequence length="134" mass="15387">MNTRIPILERHTDKPSTLAKGNEEADDSREQLKAVSKPVSRKQELEEDDQDKESNYNPSEVEDDDYDDEYESNNGTKKRKRKSSAAASKFDSEKTPRKRWTAEQEDCVAPLYAAYIRQGTITNVDIQKLIDDNC</sequence>
<protein>
    <submittedName>
        <fullName evidence="2">Uncharacterized protein</fullName>
    </submittedName>
</protein>
<dbReference type="InParanoid" id="A0A7M7M2L2"/>
<dbReference type="RefSeq" id="XP_016844235.1">
    <property type="nucleotide sequence ID" value="XM_016988746.2"/>
</dbReference>
<feature type="compositionally biased region" description="Acidic residues" evidence="1">
    <location>
        <begin position="60"/>
        <end position="71"/>
    </location>
</feature>